<feature type="domain" description="Knr4/Smi1-like" evidence="1">
    <location>
        <begin position="38"/>
        <end position="213"/>
    </location>
</feature>
<evidence type="ECO:0000313" key="3">
    <source>
        <dbReference type="Proteomes" id="UP001240984"/>
    </source>
</evidence>
<sequence>MEDGWWRGVRDRVLRLAGIPEAEGVFASFAHRFALEPQLAEREVEEAEELFGVRLPEDYRAFLTRVGAGGAGPAYGVFALHRTVDGWGWAAEDTHRTEVQRLGEPFSPQHVDGSAIDVPGLRRPAQYDFEYLDDYQLAYDRWQEVLWHPDRTAGAICLSDEGCLCRDWLVVTGDERGMIWRDHRIDGFDLSPLFDANGRRLTFSRWYLAWLDAAEHQAKR</sequence>
<evidence type="ECO:0000313" key="2">
    <source>
        <dbReference type="EMBL" id="MDP9795162.1"/>
    </source>
</evidence>
<comment type="caution">
    <text evidence="2">The sequence shown here is derived from an EMBL/GenBank/DDBJ whole genome shotgun (WGS) entry which is preliminary data.</text>
</comment>
<reference evidence="2 3" key="1">
    <citation type="submission" date="2023-07" db="EMBL/GenBank/DDBJ databases">
        <title>Sequencing the genomes of 1000 actinobacteria strains.</title>
        <authorList>
            <person name="Klenk H.-P."/>
        </authorList>
    </citation>
    <scope>NUCLEOTIDE SEQUENCE [LARGE SCALE GENOMIC DNA]</scope>
    <source>
        <strain evidence="2 3">DSM 44710</strain>
    </source>
</reference>
<dbReference type="SMART" id="SM00860">
    <property type="entry name" value="SMI1_KNR4"/>
    <property type="match status" value="1"/>
</dbReference>
<accession>A0ABT9MUP0</accession>
<gene>
    <name evidence="2" type="ORF">J2S43_003674</name>
</gene>
<protein>
    <recommendedName>
        <fullName evidence="1">Knr4/Smi1-like domain-containing protein</fullName>
    </recommendedName>
</protein>
<dbReference type="Proteomes" id="UP001240984">
    <property type="component" value="Unassembled WGS sequence"/>
</dbReference>
<dbReference type="InterPro" id="IPR018958">
    <property type="entry name" value="Knr4/Smi1-like_dom"/>
</dbReference>
<keyword evidence="3" id="KW-1185">Reference proteome</keyword>
<proteinExistence type="predicted"/>
<dbReference type="Pfam" id="PF09346">
    <property type="entry name" value="SMI1_KNR4"/>
    <property type="match status" value="1"/>
</dbReference>
<dbReference type="EMBL" id="JAUSRA010000001">
    <property type="protein sequence ID" value="MDP9795162.1"/>
    <property type="molecule type" value="Genomic_DNA"/>
</dbReference>
<evidence type="ECO:0000259" key="1">
    <source>
        <dbReference type="SMART" id="SM00860"/>
    </source>
</evidence>
<dbReference type="InterPro" id="IPR037883">
    <property type="entry name" value="Knr4/Smi1-like_sf"/>
</dbReference>
<organism evidence="2 3">
    <name type="scientific">Catenuloplanes nepalensis</name>
    <dbReference type="NCBI Taxonomy" id="587533"/>
    <lineage>
        <taxon>Bacteria</taxon>
        <taxon>Bacillati</taxon>
        <taxon>Actinomycetota</taxon>
        <taxon>Actinomycetes</taxon>
        <taxon>Micromonosporales</taxon>
        <taxon>Micromonosporaceae</taxon>
        <taxon>Catenuloplanes</taxon>
    </lineage>
</organism>
<dbReference type="RefSeq" id="WP_306830752.1">
    <property type="nucleotide sequence ID" value="NZ_JAUSRA010000001.1"/>
</dbReference>
<dbReference type="SUPFAM" id="SSF160631">
    <property type="entry name" value="SMI1/KNR4-like"/>
    <property type="match status" value="1"/>
</dbReference>
<name>A0ABT9MUP0_9ACTN</name>
<dbReference type="Gene3D" id="3.40.1580.10">
    <property type="entry name" value="SMI1/KNR4-like"/>
    <property type="match status" value="1"/>
</dbReference>